<evidence type="ECO:0000256" key="2">
    <source>
        <dbReference type="ARBA" id="ARBA00022737"/>
    </source>
</evidence>
<evidence type="ECO:0000256" key="3">
    <source>
        <dbReference type="SAM" id="SignalP"/>
    </source>
</evidence>
<feature type="domain" description="Leucine-rich repeat-containing N-terminal plant-type" evidence="4">
    <location>
        <begin position="36"/>
        <end position="82"/>
    </location>
</feature>
<protein>
    <recommendedName>
        <fullName evidence="4">Leucine-rich repeat-containing N-terminal plant-type domain-containing protein</fullName>
    </recommendedName>
</protein>
<dbReference type="Pfam" id="PF08263">
    <property type="entry name" value="LRRNT_2"/>
    <property type="match status" value="1"/>
</dbReference>
<feature type="signal peptide" evidence="3">
    <location>
        <begin position="1"/>
        <end position="26"/>
    </location>
</feature>
<sequence length="180" mass="19658">MQKTNCSFLFLVYVTLFLRSLGITHGQPRNIISPIDLYALQKIKNSLTDIPSSHTTPSTRFFSTWDFPSHDSCSTFDGITCSSPFLIPRRVTSLILVTDLSDSLGLAGSLSQSISELSELNQLVLNAAIVTGPIPFQLGNIRSLRVISLTNNLFTGLIPISIFTLPNLHTLDLSKTSSGD</sequence>
<name>A0ABD3AQA4_9GENT</name>
<organism evidence="5 6">
    <name type="scientific">Cinchona calisaya</name>
    <dbReference type="NCBI Taxonomy" id="153742"/>
    <lineage>
        <taxon>Eukaryota</taxon>
        <taxon>Viridiplantae</taxon>
        <taxon>Streptophyta</taxon>
        <taxon>Embryophyta</taxon>
        <taxon>Tracheophyta</taxon>
        <taxon>Spermatophyta</taxon>
        <taxon>Magnoliopsida</taxon>
        <taxon>eudicotyledons</taxon>
        <taxon>Gunneridae</taxon>
        <taxon>Pentapetalae</taxon>
        <taxon>asterids</taxon>
        <taxon>lamiids</taxon>
        <taxon>Gentianales</taxon>
        <taxon>Rubiaceae</taxon>
        <taxon>Cinchonoideae</taxon>
        <taxon>Cinchoneae</taxon>
        <taxon>Cinchona</taxon>
    </lineage>
</organism>
<dbReference type="SUPFAM" id="SSF52058">
    <property type="entry name" value="L domain-like"/>
    <property type="match status" value="1"/>
</dbReference>
<dbReference type="Gene3D" id="3.80.10.10">
    <property type="entry name" value="Ribonuclease Inhibitor"/>
    <property type="match status" value="1"/>
</dbReference>
<gene>
    <name evidence="5" type="ORF">ACH5RR_006871</name>
</gene>
<dbReference type="Proteomes" id="UP001630127">
    <property type="component" value="Unassembled WGS sequence"/>
</dbReference>
<dbReference type="InterPro" id="IPR053213">
    <property type="entry name" value="RLP29"/>
</dbReference>
<reference evidence="5 6" key="1">
    <citation type="submission" date="2024-11" db="EMBL/GenBank/DDBJ databases">
        <title>A near-complete genome assembly of Cinchona calisaya.</title>
        <authorList>
            <person name="Lian D.C."/>
            <person name="Zhao X.W."/>
            <person name="Wei L."/>
        </authorList>
    </citation>
    <scope>NUCLEOTIDE SEQUENCE [LARGE SCALE GENOMIC DNA]</scope>
    <source>
        <tissue evidence="5">Nenye</tissue>
    </source>
</reference>
<keyword evidence="2" id="KW-0677">Repeat</keyword>
<keyword evidence="1" id="KW-0433">Leucine-rich repeat</keyword>
<dbReference type="AlphaFoldDB" id="A0ABD3AQA4"/>
<evidence type="ECO:0000313" key="6">
    <source>
        <dbReference type="Proteomes" id="UP001630127"/>
    </source>
</evidence>
<evidence type="ECO:0000259" key="4">
    <source>
        <dbReference type="Pfam" id="PF08263"/>
    </source>
</evidence>
<evidence type="ECO:0000313" key="5">
    <source>
        <dbReference type="EMBL" id="KAL3533350.1"/>
    </source>
</evidence>
<comment type="caution">
    <text evidence="5">The sequence shown here is derived from an EMBL/GenBank/DDBJ whole genome shotgun (WGS) entry which is preliminary data.</text>
</comment>
<proteinExistence type="predicted"/>
<dbReference type="PANTHER" id="PTHR48009:SF1">
    <property type="entry name" value="LEUCINE-RICH REPEAT (LRR) FAMILY PROTEIN"/>
    <property type="match status" value="1"/>
</dbReference>
<dbReference type="InterPro" id="IPR032675">
    <property type="entry name" value="LRR_dom_sf"/>
</dbReference>
<dbReference type="EMBL" id="JBJUIK010000003">
    <property type="protein sequence ID" value="KAL3533350.1"/>
    <property type="molecule type" value="Genomic_DNA"/>
</dbReference>
<accession>A0ABD3AQA4</accession>
<keyword evidence="6" id="KW-1185">Reference proteome</keyword>
<dbReference type="PANTHER" id="PTHR48009">
    <property type="entry name" value="LEUCINE-RICH REPEAT (LRR) FAMILY PROTEIN"/>
    <property type="match status" value="1"/>
</dbReference>
<feature type="chain" id="PRO_5044853651" description="Leucine-rich repeat-containing N-terminal plant-type domain-containing protein" evidence="3">
    <location>
        <begin position="27"/>
        <end position="180"/>
    </location>
</feature>
<evidence type="ECO:0000256" key="1">
    <source>
        <dbReference type="ARBA" id="ARBA00022614"/>
    </source>
</evidence>
<dbReference type="InterPro" id="IPR013210">
    <property type="entry name" value="LRR_N_plant-typ"/>
</dbReference>
<keyword evidence="3" id="KW-0732">Signal</keyword>